<dbReference type="EC" id="2.7.11.1" evidence="1 15"/>
<dbReference type="OrthoDB" id="377346at2759"/>
<keyword evidence="5 11" id="KW-0547">Nucleotide-binding</keyword>
<feature type="active site" description="Proton acceptor" evidence="10">
    <location>
        <position position="134"/>
    </location>
</feature>
<dbReference type="HOGENOM" id="CLU_000288_63_0_1"/>
<evidence type="ECO:0000256" key="5">
    <source>
        <dbReference type="ARBA" id="ARBA00022741"/>
    </source>
</evidence>
<dbReference type="InterPro" id="IPR017441">
    <property type="entry name" value="Protein_kinase_ATP_BS"/>
</dbReference>
<dbReference type="GO" id="GO:0044774">
    <property type="term" value="P:mitotic DNA integrity checkpoint signaling"/>
    <property type="evidence" value="ECO:0007669"/>
    <property type="project" value="EnsemblFungi"/>
</dbReference>
<feature type="binding site" evidence="11">
    <location>
        <begin position="138"/>
        <end position="139"/>
    </location>
    <ligand>
        <name>ATP</name>
        <dbReference type="ChEBI" id="CHEBI:30616"/>
    </ligand>
</feature>
<dbReference type="GO" id="GO:0090266">
    <property type="term" value="P:regulation of mitotic cell cycle spindle assembly checkpoint"/>
    <property type="evidence" value="ECO:0007669"/>
    <property type="project" value="EnsemblFungi"/>
</dbReference>
<evidence type="ECO:0000256" key="2">
    <source>
        <dbReference type="ARBA" id="ARBA00021157"/>
    </source>
</evidence>
<comment type="similarity">
    <text evidence="15">Belongs to the protein kinase superfamily. Ser/Thr protein kinase family. Aurora subfamily.</text>
</comment>
<evidence type="ECO:0000256" key="4">
    <source>
        <dbReference type="ARBA" id="ARBA00022679"/>
    </source>
</evidence>
<dbReference type="AlphaFoldDB" id="L2GPB5"/>
<evidence type="ECO:0000256" key="11">
    <source>
        <dbReference type="PIRSR" id="PIRSR630616-2"/>
    </source>
</evidence>
<evidence type="ECO:0000256" key="15">
    <source>
        <dbReference type="RuleBase" id="RU367134"/>
    </source>
</evidence>
<sequence length="269" mass="31203">MEQKFLTIDDFELGKPLGTGRFGQVWLARHKEKKYVVALKMIRMSDIKNDSDVKNLRREVEVSLSLDHPNILKMYGYFYDSLRLYLILEFAGKGDVWKQLRKSTHFSEPQASSYIKQVCSALQYMHLRNIIHRDIKPENILIGCDDNLKLADFGWSVCNNDKKRNTFCGTAEYLPPEMCKEDIYDFNADIWCLGILCYEFCTGTTPFSGKNNLRATKQKILTGELEFPPYLSDECIDFISKCCHKDPKQRISLEKALSHSFITKYTSLT</sequence>
<dbReference type="GO" id="GO:0005828">
    <property type="term" value="C:kinetochore microtubule"/>
    <property type="evidence" value="ECO:0007669"/>
    <property type="project" value="EnsemblFungi"/>
</dbReference>
<protein>
    <recommendedName>
        <fullName evidence="2 15">Aurora kinase</fullName>
        <ecNumber evidence="1 15">2.7.11.1</ecNumber>
    </recommendedName>
</protein>
<dbReference type="GO" id="GO:0045143">
    <property type="term" value="P:homologous chromosome segregation"/>
    <property type="evidence" value="ECO:0007669"/>
    <property type="project" value="EnsemblFungi"/>
</dbReference>
<dbReference type="GO" id="GO:0044779">
    <property type="term" value="P:meiotic spindle checkpoint signaling"/>
    <property type="evidence" value="ECO:0007669"/>
    <property type="project" value="EnsemblFungi"/>
</dbReference>
<dbReference type="CDD" id="cd14007">
    <property type="entry name" value="STKc_Aurora"/>
    <property type="match status" value="1"/>
</dbReference>
<dbReference type="GO" id="GO:0051228">
    <property type="term" value="P:mitotic spindle disassembly"/>
    <property type="evidence" value="ECO:0007669"/>
    <property type="project" value="EnsemblFungi"/>
</dbReference>
<evidence type="ECO:0000313" key="17">
    <source>
        <dbReference type="EMBL" id="ELA42666.1"/>
    </source>
</evidence>
<dbReference type="GO" id="GO:0045144">
    <property type="term" value="P:meiotic sister chromatid segregation"/>
    <property type="evidence" value="ECO:0007669"/>
    <property type="project" value="EnsemblFungi"/>
</dbReference>
<dbReference type="Proteomes" id="UP000011082">
    <property type="component" value="Unassembled WGS sequence"/>
</dbReference>
<dbReference type="GO" id="GO:0005524">
    <property type="term" value="F:ATP binding"/>
    <property type="evidence" value="ECO:0007669"/>
    <property type="project" value="UniProtKB-UniRule"/>
</dbReference>
<dbReference type="PROSITE" id="PS50011">
    <property type="entry name" value="PROTEIN_KINASE_DOM"/>
    <property type="match status" value="1"/>
</dbReference>
<dbReference type="EMBL" id="JH370131">
    <property type="protein sequence ID" value="ELA42666.1"/>
    <property type="molecule type" value="Genomic_DNA"/>
</dbReference>
<organism evidence="17 18">
    <name type="scientific">Vittaforma corneae (strain ATCC 50505)</name>
    <name type="common">Microsporidian parasite</name>
    <name type="synonym">Nosema corneum</name>
    <dbReference type="NCBI Taxonomy" id="993615"/>
    <lineage>
        <taxon>Eukaryota</taxon>
        <taxon>Fungi</taxon>
        <taxon>Fungi incertae sedis</taxon>
        <taxon>Microsporidia</taxon>
        <taxon>Nosematidae</taxon>
        <taxon>Vittaforma</taxon>
    </lineage>
</organism>
<dbReference type="GeneID" id="19881136"/>
<dbReference type="RefSeq" id="XP_007603871.1">
    <property type="nucleotide sequence ID" value="XM_007603809.1"/>
</dbReference>
<comment type="catalytic activity">
    <reaction evidence="8 15">
        <text>L-threonyl-[protein] + ATP = O-phospho-L-threonyl-[protein] + ADP + H(+)</text>
        <dbReference type="Rhea" id="RHEA:46608"/>
        <dbReference type="Rhea" id="RHEA-COMP:11060"/>
        <dbReference type="Rhea" id="RHEA-COMP:11605"/>
        <dbReference type="ChEBI" id="CHEBI:15378"/>
        <dbReference type="ChEBI" id="CHEBI:30013"/>
        <dbReference type="ChEBI" id="CHEBI:30616"/>
        <dbReference type="ChEBI" id="CHEBI:61977"/>
        <dbReference type="ChEBI" id="CHEBI:456216"/>
        <dbReference type="EC" id="2.7.11.1"/>
    </reaction>
</comment>
<dbReference type="InterPro" id="IPR000719">
    <property type="entry name" value="Prot_kinase_dom"/>
</dbReference>
<dbReference type="PROSITE" id="PS00108">
    <property type="entry name" value="PROTEIN_KINASE_ST"/>
    <property type="match status" value="1"/>
</dbReference>
<dbReference type="InterPro" id="IPR008271">
    <property type="entry name" value="Ser/Thr_kinase_AS"/>
</dbReference>
<feature type="binding site" evidence="11 13">
    <location>
        <position position="40"/>
    </location>
    <ligand>
        <name>ATP</name>
        <dbReference type="ChEBI" id="CHEBI:30616"/>
    </ligand>
</feature>
<evidence type="ECO:0000256" key="14">
    <source>
        <dbReference type="RuleBase" id="RU000304"/>
    </source>
</evidence>
<feature type="binding site" evidence="11">
    <location>
        <position position="152"/>
    </location>
    <ligand>
        <name>ATP</name>
        <dbReference type="ChEBI" id="CHEBI:30616"/>
    </ligand>
</feature>
<dbReference type="InParanoid" id="L2GPB5"/>
<evidence type="ECO:0000256" key="7">
    <source>
        <dbReference type="ARBA" id="ARBA00022840"/>
    </source>
</evidence>
<dbReference type="GO" id="GO:0008608">
    <property type="term" value="P:attachment of spindle microtubules to kinetochore"/>
    <property type="evidence" value="ECO:0007669"/>
    <property type="project" value="EnsemblFungi"/>
</dbReference>
<accession>L2GPB5</accession>
<dbReference type="GO" id="GO:0000776">
    <property type="term" value="C:kinetochore"/>
    <property type="evidence" value="ECO:0007669"/>
    <property type="project" value="EnsemblFungi"/>
</dbReference>
<dbReference type="PIRSF" id="PIRSF000654">
    <property type="entry name" value="Integrin-linked_kinase"/>
    <property type="match status" value="1"/>
</dbReference>
<proteinExistence type="inferred from homology"/>
<keyword evidence="3 14" id="KW-0723">Serine/threonine-protein kinase</keyword>
<evidence type="ECO:0000256" key="10">
    <source>
        <dbReference type="PIRSR" id="PIRSR630616-1"/>
    </source>
</evidence>
<dbReference type="VEuPathDB" id="MicrosporidiaDB:VICG_00418"/>
<dbReference type="InterPro" id="IPR030616">
    <property type="entry name" value="Aur-like"/>
</dbReference>
<dbReference type="Gene3D" id="1.10.510.10">
    <property type="entry name" value="Transferase(Phosphotransferase) domain 1"/>
    <property type="match status" value="1"/>
</dbReference>
<feature type="binding site" evidence="11">
    <location>
        <position position="21"/>
    </location>
    <ligand>
        <name>ATP</name>
        <dbReference type="ChEBI" id="CHEBI:30616"/>
    </ligand>
</feature>
<keyword evidence="6 15" id="KW-0418">Kinase</keyword>
<keyword evidence="18" id="KW-1185">Reference proteome</keyword>
<dbReference type="PANTHER" id="PTHR24350">
    <property type="entry name" value="SERINE/THREONINE-PROTEIN KINASE IAL-RELATED"/>
    <property type="match status" value="1"/>
</dbReference>
<feature type="domain" description="Protein kinase" evidence="16">
    <location>
        <begin position="11"/>
        <end position="262"/>
    </location>
</feature>
<keyword evidence="7 11" id="KW-0067">ATP-binding</keyword>
<dbReference type="SUPFAM" id="SSF56112">
    <property type="entry name" value="Protein kinase-like (PK-like)"/>
    <property type="match status" value="1"/>
</dbReference>
<dbReference type="GO" id="GO:0051233">
    <property type="term" value="C:spindle midzone"/>
    <property type="evidence" value="ECO:0007669"/>
    <property type="project" value="EnsemblFungi"/>
</dbReference>
<reference evidence="18" key="1">
    <citation type="submission" date="2011-05" db="EMBL/GenBank/DDBJ databases">
        <title>The genome sequence of Vittaforma corneae strain ATCC 50505.</title>
        <authorList>
            <consortium name="The Broad Institute Genome Sequencing Platform"/>
            <person name="Cuomo C."/>
            <person name="Didier E."/>
            <person name="Bowers L."/>
            <person name="Young S.K."/>
            <person name="Zeng Q."/>
            <person name="Gargeya S."/>
            <person name="Fitzgerald M."/>
            <person name="Haas B."/>
            <person name="Abouelleil A."/>
            <person name="Alvarado L."/>
            <person name="Arachchi H.M."/>
            <person name="Berlin A."/>
            <person name="Chapman S.B."/>
            <person name="Gearin G."/>
            <person name="Goldberg J."/>
            <person name="Griggs A."/>
            <person name="Gujja S."/>
            <person name="Hansen M."/>
            <person name="Heiman D."/>
            <person name="Howarth C."/>
            <person name="Larimer J."/>
            <person name="Lui A."/>
            <person name="MacDonald P.J.P."/>
            <person name="McCowen C."/>
            <person name="Montmayeur A."/>
            <person name="Murphy C."/>
            <person name="Neiman D."/>
            <person name="Pearson M."/>
            <person name="Priest M."/>
            <person name="Roberts A."/>
            <person name="Saif S."/>
            <person name="Shea T."/>
            <person name="Sisk P."/>
            <person name="Stolte C."/>
            <person name="Sykes S."/>
            <person name="Wortman J."/>
            <person name="Nusbaum C."/>
            <person name="Birren B."/>
        </authorList>
    </citation>
    <scope>NUCLEOTIDE SEQUENCE [LARGE SCALE GENOMIC DNA]</scope>
    <source>
        <strain evidence="18">ATCC 50505</strain>
    </source>
</reference>
<keyword evidence="4 15" id="KW-0808">Transferase</keyword>
<feature type="binding site" evidence="11">
    <location>
        <begin position="89"/>
        <end position="91"/>
    </location>
    <ligand>
        <name>ATP</name>
        <dbReference type="ChEBI" id="CHEBI:30616"/>
    </ligand>
</feature>
<evidence type="ECO:0000256" key="13">
    <source>
        <dbReference type="PROSITE-ProRule" id="PRU10141"/>
    </source>
</evidence>
<comment type="catalytic activity">
    <reaction evidence="9 15">
        <text>L-seryl-[protein] + ATP = O-phospho-L-seryl-[protein] + ADP + H(+)</text>
        <dbReference type="Rhea" id="RHEA:17989"/>
        <dbReference type="Rhea" id="RHEA-COMP:9863"/>
        <dbReference type="Rhea" id="RHEA-COMP:11604"/>
        <dbReference type="ChEBI" id="CHEBI:15378"/>
        <dbReference type="ChEBI" id="CHEBI:29999"/>
        <dbReference type="ChEBI" id="CHEBI:30616"/>
        <dbReference type="ChEBI" id="CHEBI:83421"/>
        <dbReference type="ChEBI" id="CHEBI:456216"/>
        <dbReference type="EC" id="2.7.11.1"/>
    </reaction>
</comment>
<evidence type="ECO:0000256" key="1">
    <source>
        <dbReference type="ARBA" id="ARBA00012513"/>
    </source>
</evidence>
<dbReference type="GO" id="GO:1901925">
    <property type="term" value="P:negative regulation of protein import into nucleus during spindle assembly checkpoint"/>
    <property type="evidence" value="ECO:0007669"/>
    <property type="project" value="EnsemblFungi"/>
</dbReference>
<dbReference type="OMA" id="ESRFPEW"/>
<dbReference type="GO" id="GO:0032133">
    <property type="term" value="C:chromosome passenger complex"/>
    <property type="evidence" value="ECO:0007669"/>
    <property type="project" value="EnsemblFungi"/>
</dbReference>
<name>L2GPB5_VITCO</name>
<evidence type="ECO:0000256" key="6">
    <source>
        <dbReference type="ARBA" id="ARBA00022777"/>
    </source>
</evidence>
<gene>
    <name evidence="17" type="ORF">VICG_00418</name>
</gene>
<dbReference type="FunCoup" id="L2GPB5">
    <property type="interactions" value="124"/>
</dbReference>
<dbReference type="GO" id="GO:0032465">
    <property type="term" value="P:regulation of cytokinesis"/>
    <property type="evidence" value="ECO:0007669"/>
    <property type="project" value="EnsemblFungi"/>
</dbReference>
<evidence type="ECO:0000313" key="18">
    <source>
        <dbReference type="Proteomes" id="UP000011082"/>
    </source>
</evidence>
<dbReference type="STRING" id="993615.L2GPB5"/>
<evidence type="ECO:0000256" key="3">
    <source>
        <dbReference type="ARBA" id="ARBA00022527"/>
    </source>
</evidence>
<dbReference type="FunFam" id="1.10.510.10:FF:000235">
    <property type="entry name" value="Serine/threonine-protein kinase ark1"/>
    <property type="match status" value="1"/>
</dbReference>
<evidence type="ECO:0000256" key="8">
    <source>
        <dbReference type="ARBA" id="ARBA00047899"/>
    </source>
</evidence>
<evidence type="ECO:0000256" key="12">
    <source>
        <dbReference type="PIRSR" id="PIRSR630616-3"/>
    </source>
</evidence>
<evidence type="ECO:0000259" key="16">
    <source>
        <dbReference type="PROSITE" id="PS50011"/>
    </source>
</evidence>
<evidence type="ECO:0000256" key="9">
    <source>
        <dbReference type="ARBA" id="ARBA00048679"/>
    </source>
</evidence>
<dbReference type="PROSITE" id="PS00107">
    <property type="entry name" value="PROTEIN_KINASE_ATP"/>
    <property type="match status" value="1"/>
</dbReference>
<dbReference type="Pfam" id="PF00069">
    <property type="entry name" value="Pkinase"/>
    <property type="match status" value="1"/>
</dbReference>
<dbReference type="SMART" id="SM00220">
    <property type="entry name" value="S_TKc"/>
    <property type="match status" value="1"/>
</dbReference>
<dbReference type="GO" id="GO:0004674">
    <property type="term" value="F:protein serine/threonine kinase activity"/>
    <property type="evidence" value="ECO:0007669"/>
    <property type="project" value="UniProtKB-KW"/>
</dbReference>
<dbReference type="GO" id="GO:1901673">
    <property type="term" value="P:regulation of mitotic spindle assembly"/>
    <property type="evidence" value="ECO:0007669"/>
    <property type="project" value="EnsemblFungi"/>
</dbReference>
<dbReference type="InterPro" id="IPR011009">
    <property type="entry name" value="Kinase-like_dom_sf"/>
</dbReference>
<feature type="cross-link" description="Glycyl lysine isopeptide (Lys-Gly) (interchain with G-Cter in SUMO2)" evidence="12">
    <location>
        <position position="136"/>
    </location>
</feature>
<dbReference type="FunFam" id="3.30.200.20:FF:000042">
    <property type="entry name" value="Aurora kinase A"/>
    <property type="match status" value="1"/>
</dbReference>